<gene>
    <name evidence="1" type="ORF">HMPREF0373_02414</name>
</gene>
<sequence>MLLHLRDFFSIVKTGVLLPVILLNRKVVRYAMIPRKYISLH</sequence>
<keyword evidence="2" id="KW-1185">Reference proteome</keyword>
<reference evidence="1 2" key="1">
    <citation type="submission" date="2013-06" db="EMBL/GenBank/DDBJ databases">
        <authorList>
            <person name="Weinstock G."/>
            <person name="Sodergren E."/>
            <person name="Lobos E.A."/>
            <person name="Fulton L."/>
            <person name="Fulton R."/>
            <person name="Courtney L."/>
            <person name="Fronick C."/>
            <person name="O'Laughlin M."/>
            <person name="Godfrey J."/>
            <person name="Wilson R.M."/>
            <person name="Miner T."/>
            <person name="Farmer C."/>
            <person name="Delehaunty K."/>
            <person name="Cordes M."/>
            <person name="Minx P."/>
            <person name="Tomlinson C."/>
            <person name="Chen J."/>
            <person name="Wollam A."/>
            <person name="Pepin K.H."/>
            <person name="Bhonagiri V."/>
            <person name="Zhang X."/>
            <person name="Warren W."/>
            <person name="Mitreva M."/>
            <person name="Mardis E.R."/>
            <person name="Wilson R.K."/>
        </authorList>
    </citation>
    <scope>NUCLEOTIDE SEQUENCE [LARGE SCALE GENOMIC DNA]</scope>
    <source>
        <strain evidence="1 2">ATCC 29099</strain>
    </source>
</reference>
<dbReference type="Proteomes" id="UP000016608">
    <property type="component" value="Unassembled WGS sequence"/>
</dbReference>
<accession>U2PIC0</accession>
<evidence type="ECO:0000313" key="2">
    <source>
        <dbReference type="Proteomes" id="UP000016608"/>
    </source>
</evidence>
<comment type="caution">
    <text evidence="1">The sequence shown here is derived from an EMBL/GenBank/DDBJ whole genome shotgun (WGS) entry which is preliminary data.</text>
</comment>
<dbReference type="HOGENOM" id="CLU_3270259_0_0_9"/>
<dbReference type="EMBL" id="AWVJ01000146">
    <property type="protein sequence ID" value="ERK43474.1"/>
    <property type="molecule type" value="Genomic_DNA"/>
</dbReference>
<evidence type="ECO:0000313" key="1">
    <source>
        <dbReference type="EMBL" id="ERK43474.1"/>
    </source>
</evidence>
<dbReference type="AlphaFoldDB" id="U2PIC0"/>
<protein>
    <submittedName>
        <fullName evidence="1">Uncharacterized protein</fullName>
    </submittedName>
</protein>
<organism evidence="1 2">
    <name type="scientific">Eubacterium ramulus ATCC 29099</name>
    <dbReference type="NCBI Taxonomy" id="1256908"/>
    <lineage>
        <taxon>Bacteria</taxon>
        <taxon>Bacillati</taxon>
        <taxon>Bacillota</taxon>
        <taxon>Clostridia</taxon>
        <taxon>Eubacteriales</taxon>
        <taxon>Eubacteriaceae</taxon>
        <taxon>Eubacterium</taxon>
    </lineage>
</organism>
<proteinExistence type="predicted"/>
<name>U2PIC0_EUBRA</name>